<accession>F2EED2</accession>
<protein>
    <submittedName>
        <fullName evidence="1">Predicted protein</fullName>
    </submittedName>
</protein>
<name>F2EED2_HORVV</name>
<evidence type="ECO:0000313" key="1">
    <source>
        <dbReference type="EMBL" id="BAK05704.1"/>
    </source>
</evidence>
<dbReference type="AlphaFoldDB" id="F2EED2"/>
<dbReference type="EMBL" id="AK374508">
    <property type="protein sequence ID" value="BAK05704.1"/>
    <property type="molecule type" value="mRNA"/>
</dbReference>
<sequence>MADSKFGFATGIVVAVVASSFGRVCDYECMTGGSDLLLQGQDLGGQVDPRWRGDRDSSWWHPWVLLAS</sequence>
<proteinExistence type="evidence at transcript level"/>
<organism evidence="1">
    <name type="scientific">Hordeum vulgare subsp. vulgare</name>
    <name type="common">Domesticated barley</name>
    <dbReference type="NCBI Taxonomy" id="112509"/>
    <lineage>
        <taxon>Eukaryota</taxon>
        <taxon>Viridiplantae</taxon>
        <taxon>Streptophyta</taxon>
        <taxon>Embryophyta</taxon>
        <taxon>Tracheophyta</taxon>
        <taxon>Spermatophyta</taxon>
        <taxon>Magnoliopsida</taxon>
        <taxon>Liliopsida</taxon>
        <taxon>Poales</taxon>
        <taxon>Poaceae</taxon>
        <taxon>BOP clade</taxon>
        <taxon>Pooideae</taxon>
        <taxon>Triticodae</taxon>
        <taxon>Triticeae</taxon>
        <taxon>Hordeinae</taxon>
        <taxon>Hordeum</taxon>
    </lineage>
</organism>
<reference evidence="1" key="1">
    <citation type="journal article" date="2011" name="Plant Physiol.">
        <title>Comprehensive sequence analysis of 24,783 barley full-length cDNAs derived from 12 clone libraries.</title>
        <authorList>
            <person name="Matsumoto T."/>
            <person name="Tanaka T."/>
            <person name="Sakai H."/>
            <person name="Amano N."/>
            <person name="Kanamori H."/>
            <person name="Kurita K."/>
            <person name="Kikuta A."/>
            <person name="Kamiya K."/>
            <person name="Yamamoto M."/>
            <person name="Ikawa H."/>
            <person name="Fujii N."/>
            <person name="Hori K."/>
            <person name="Itoh T."/>
            <person name="Sato K."/>
        </authorList>
    </citation>
    <scope>NUCLEOTIDE SEQUENCE</scope>
    <source>
        <tissue evidence="1">Flower</tissue>
    </source>
</reference>